<gene>
    <name evidence="1" type="ORF">SAMN04487948_103546</name>
</gene>
<dbReference type="Proteomes" id="UP000199126">
    <property type="component" value="Unassembled WGS sequence"/>
</dbReference>
<accession>A0A1H8R7U2</accession>
<feature type="non-terminal residue" evidence="1">
    <location>
        <position position="1"/>
    </location>
</feature>
<protein>
    <submittedName>
        <fullName evidence="1">Uncharacterized protein</fullName>
    </submittedName>
</protein>
<dbReference type="AlphaFoldDB" id="A0A1H8R7U2"/>
<keyword evidence="2" id="KW-1185">Reference proteome</keyword>
<reference evidence="2" key="1">
    <citation type="submission" date="2016-10" db="EMBL/GenBank/DDBJ databases">
        <authorList>
            <person name="Varghese N."/>
            <person name="Submissions S."/>
        </authorList>
    </citation>
    <scope>NUCLEOTIDE SEQUENCE [LARGE SCALE GENOMIC DNA]</scope>
    <source>
        <strain evidence="2">CGMCC 1.10121</strain>
    </source>
</reference>
<evidence type="ECO:0000313" key="1">
    <source>
        <dbReference type="EMBL" id="SEO62470.1"/>
    </source>
</evidence>
<name>A0A1H8R7U2_9EURY</name>
<sequence length="97" mass="10579">LVQGVRARAELNGPQSRCVCIVFECPFPLKGTESRSASSFDFADVRVLQYECRFPLKGFGFELELGAPSTSVNRARHVRDARGDPGALRISSDGCDS</sequence>
<evidence type="ECO:0000313" key="2">
    <source>
        <dbReference type="Proteomes" id="UP000199126"/>
    </source>
</evidence>
<dbReference type="EMBL" id="FODV01000003">
    <property type="protein sequence ID" value="SEO62470.1"/>
    <property type="molecule type" value="Genomic_DNA"/>
</dbReference>
<dbReference type="RefSeq" id="WP_211609088.1">
    <property type="nucleotide sequence ID" value="NZ_FODV01000003.1"/>
</dbReference>
<organism evidence="1 2">
    <name type="scientific">Halogranum amylolyticum</name>
    <dbReference type="NCBI Taxonomy" id="660520"/>
    <lineage>
        <taxon>Archaea</taxon>
        <taxon>Methanobacteriati</taxon>
        <taxon>Methanobacteriota</taxon>
        <taxon>Stenosarchaea group</taxon>
        <taxon>Halobacteria</taxon>
        <taxon>Halobacteriales</taxon>
        <taxon>Haloferacaceae</taxon>
    </lineage>
</organism>
<proteinExistence type="predicted"/>